<dbReference type="Gene3D" id="3.40.50.1820">
    <property type="entry name" value="alpha/beta hydrolase"/>
    <property type="match status" value="1"/>
</dbReference>
<dbReference type="RefSeq" id="WP_072765779.1">
    <property type="nucleotide sequence ID" value="NZ_FQYX01000037.1"/>
</dbReference>
<name>A0A1M6M544_9FLAO</name>
<evidence type="ECO:0000313" key="2">
    <source>
        <dbReference type="Proteomes" id="UP000184231"/>
    </source>
</evidence>
<dbReference type="Proteomes" id="UP000184231">
    <property type="component" value="Unassembled WGS sequence"/>
</dbReference>
<accession>A0A1M6M544</accession>
<dbReference type="AlphaFoldDB" id="A0A1M6M544"/>
<evidence type="ECO:0008006" key="3">
    <source>
        <dbReference type="Google" id="ProtNLM"/>
    </source>
</evidence>
<dbReference type="EMBL" id="FQYX01000037">
    <property type="protein sequence ID" value="SHJ78566.1"/>
    <property type="molecule type" value="Genomic_DNA"/>
</dbReference>
<sequence>MGNKLVVLSDMWGAKRGLWITSYLGYLQQYYNITYYNSQQLANLKLTIETAENISNEFENGGIDTAVAHLLKKENEPSHFLTFGIGGTIAWKAQLEGLPMESLFIISSNRMRQETALPKTSVKLVYGEKDQFTPSREWAKNLGVNLEVVPNFGHELYSDEKVIGKVCQDLLAQLVVKQPLV</sequence>
<reference evidence="1 2" key="1">
    <citation type="submission" date="2016-11" db="EMBL/GenBank/DDBJ databases">
        <authorList>
            <person name="Jaros S."/>
            <person name="Januszkiewicz K."/>
            <person name="Wedrychowicz H."/>
        </authorList>
    </citation>
    <scope>NUCLEOTIDE SEQUENCE [LARGE SCALE GENOMIC DNA]</scope>
    <source>
        <strain evidence="1 2">CGMCC 1.8863</strain>
    </source>
</reference>
<dbReference type="STRING" id="558155.SAMN04487911_13710"/>
<evidence type="ECO:0000313" key="1">
    <source>
        <dbReference type="EMBL" id="SHJ78566.1"/>
    </source>
</evidence>
<dbReference type="InterPro" id="IPR029058">
    <property type="entry name" value="AB_hydrolase_fold"/>
</dbReference>
<dbReference type="SUPFAM" id="SSF53474">
    <property type="entry name" value="alpha/beta-Hydrolases"/>
    <property type="match status" value="1"/>
</dbReference>
<dbReference type="OrthoDB" id="1118894at2"/>
<organism evidence="1 2">
    <name type="scientific">Arenibacter nanhaiticus</name>
    <dbReference type="NCBI Taxonomy" id="558155"/>
    <lineage>
        <taxon>Bacteria</taxon>
        <taxon>Pseudomonadati</taxon>
        <taxon>Bacteroidota</taxon>
        <taxon>Flavobacteriia</taxon>
        <taxon>Flavobacteriales</taxon>
        <taxon>Flavobacteriaceae</taxon>
        <taxon>Arenibacter</taxon>
    </lineage>
</organism>
<proteinExistence type="predicted"/>
<keyword evidence="2" id="KW-1185">Reference proteome</keyword>
<protein>
    <recommendedName>
        <fullName evidence="3">Alpha/beta hydrolase</fullName>
    </recommendedName>
</protein>
<gene>
    <name evidence="1" type="ORF">SAMN04487911_13710</name>
</gene>